<gene>
    <name evidence="2" type="ORF">CALCODRAFT_10792</name>
</gene>
<proteinExistence type="predicted"/>
<protein>
    <submittedName>
        <fullName evidence="2">Uncharacterized protein</fullName>
    </submittedName>
</protein>
<dbReference type="AlphaFoldDB" id="A0A165J6U7"/>
<evidence type="ECO:0000256" key="1">
    <source>
        <dbReference type="SAM" id="MobiDB-lite"/>
    </source>
</evidence>
<evidence type="ECO:0000313" key="2">
    <source>
        <dbReference type="EMBL" id="KZT61450.1"/>
    </source>
</evidence>
<accession>A0A165J6U7</accession>
<sequence>MEPRAPLGCLVGAASPPSARYQQPHSLLQSHHSPARLARSRTLSIQKSKVLERRLWRFSFSGYTWWEWLWRSTAIYTPSRPKNGRLTPALSPHLKRGLPSPSFAPPPPRMDPHLLHRGRRICGLSAGQYAARQVLAVSVWCVQDGPELAAGKEQVEERDDPCHSPSVHSRPTQLQVVDHLVPSSGVGGVCGGLLISSVLVHRPSACAWHICLGHLGSHYRPSYYQH</sequence>
<evidence type="ECO:0000313" key="3">
    <source>
        <dbReference type="Proteomes" id="UP000076842"/>
    </source>
</evidence>
<feature type="region of interest" description="Disordered" evidence="1">
    <location>
        <begin position="81"/>
        <end position="107"/>
    </location>
</feature>
<dbReference type="InParanoid" id="A0A165J6U7"/>
<organism evidence="2 3">
    <name type="scientific">Calocera cornea HHB12733</name>
    <dbReference type="NCBI Taxonomy" id="1353952"/>
    <lineage>
        <taxon>Eukaryota</taxon>
        <taxon>Fungi</taxon>
        <taxon>Dikarya</taxon>
        <taxon>Basidiomycota</taxon>
        <taxon>Agaricomycotina</taxon>
        <taxon>Dacrymycetes</taxon>
        <taxon>Dacrymycetales</taxon>
        <taxon>Dacrymycetaceae</taxon>
        <taxon>Calocera</taxon>
    </lineage>
</organism>
<keyword evidence="3" id="KW-1185">Reference proteome</keyword>
<name>A0A165J6U7_9BASI</name>
<dbReference type="EMBL" id="KV423923">
    <property type="protein sequence ID" value="KZT61450.1"/>
    <property type="molecule type" value="Genomic_DNA"/>
</dbReference>
<reference evidence="2 3" key="1">
    <citation type="journal article" date="2016" name="Mol. Biol. Evol.">
        <title>Comparative Genomics of Early-Diverging Mushroom-Forming Fungi Provides Insights into the Origins of Lignocellulose Decay Capabilities.</title>
        <authorList>
            <person name="Nagy L.G."/>
            <person name="Riley R."/>
            <person name="Tritt A."/>
            <person name="Adam C."/>
            <person name="Daum C."/>
            <person name="Floudas D."/>
            <person name="Sun H."/>
            <person name="Yadav J.S."/>
            <person name="Pangilinan J."/>
            <person name="Larsson K.H."/>
            <person name="Matsuura K."/>
            <person name="Barry K."/>
            <person name="Labutti K."/>
            <person name="Kuo R."/>
            <person name="Ohm R.A."/>
            <person name="Bhattacharya S.S."/>
            <person name="Shirouzu T."/>
            <person name="Yoshinaga Y."/>
            <person name="Martin F.M."/>
            <person name="Grigoriev I.V."/>
            <person name="Hibbett D.S."/>
        </authorList>
    </citation>
    <scope>NUCLEOTIDE SEQUENCE [LARGE SCALE GENOMIC DNA]</scope>
    <source>
        <strain evidence="2 3">HHB12733</strain>
    </source>
</reference>
<dbReference type="Proteomes" id="UP000076842">
    <property type="component" value="Unassembled WGS sequence"/>
</dbReference>